<evidence type="ECO:0000256" key="3">
    <source>
        <dbReference type="ARBA" id="ARBA00022692"/>
    </source>
</evidence>
<proteinExistence type="predicted"/>
<feature type="transmembrane region" description="Helical" evidence="6">
    <location>
        <begin position="283"/>
        <end position="305"/>
    </location>
</feature>
<keyword evidence="4 6" id="KW-1133">Transmembrane helix</keyword>
<dbReference type="GeneID" id="85012535"/>
<comment type="subcellular location">
    <subcellularLocation>
        <location evidence="1">Cell membrane</location>
        <topology evidence="1">Multi-pass membrane protein</topology>
    </subcellularLocation>
</comment>
<keyword evidence="2" id="KW-1003">Cell membrane</keyword>
<evidence type="ECO:0000256" key="1">
    <source>
        <dbReference type="ARBA" id="ARBA00004651"/>
    </source>
</evidence>
<feature type="transmembrane region" description="Helical" evidence="6">
    <location>
        <begin position="102"/>
        <end position="123"/>
    </location>
</feature>
<dbReference type="KEGG" id="poc:NCTC13071_01735"/>
<dbReference type="InterPro" id="IPR050833">
    <property type="entry name" value="Poly_Biosynth_Transport"/>
</dbReference>
<dbReference type="GO" id="GO:0005886">
    <property type="term" value="C:plasma membrane"/>
    <property type="evidence" value="ECO:0007669"/>
    <property type="project" value="UniProtKB-SubCell"/>
</dbReference>
<evidence type="ECO:0000313" key="7">
    <source>
        <dbReference type="EMBL" id="VEH15725.1"/>
    </source>
</evidence>
<dbReference type="PANTHER" id="PTHR30250:SF11">
    <property type="entry name" value="O-ANTIGEN TRANSPORTER-RELATED"/>
    <property type="match status" value="1"/>
</dbReference>
<feature type="transmembrane region" description="Helical" evidence="6">
    <location>
        <begin position="28"/>
        <end position="49"/>
    </location>
</feature>
<dbReference type="RefSeq" id="WP_018919128.1">
    <property type="nucleotide sequence ID" value="NZ_LR134384.1"/>
</dbReference>
<name>A0A3S4VA85_9BACT</name>
<feature type="transmembrane region" description="Helical" evidence="6">
    <location>
        <begin position="200"/>
        <end position="222"/>
    </location>
</feature>
<dbReference type="Proteomes" id="UP000274578">
    <property type="component" value="Chromosome 1"/>
</dbReference>
<keyword evidence="5 6" id="KW-0472">Membrane</keyword>
<evidence type="ECO:0000256" key="5">
    <source>
        <dbReference type="ARBA" id="ARBA00023136"/>
    </source>
</evidence>
<evidence type="ECO:0000256" key="6">
    <source>
        <dbReference type="SAM" id="Phobius"/>
    </source>
</evidence>
<feature type="transmembrane region" description="Helical" evidence="6">
    <location>
        <begin position="414"/>
        <end position="434"/>
    </location>
</feature>
<feature type="transmembrane region" description="Helical" evidence="6">
    <location>
        <begin position="389"/>
        <end position="408"/>
    </location>
</feature>
<dbReference type="EMBL" id="LR134384">
    <property type="protein sequence ID" value="VEH15725.1"/>
    <property type="molecule type" value="Genomic_DNA"/>
</dbReference>
<sequence length="450" mass="51048">MFYIDKVKTFFSGDGRSVKVKRNIIASFGVRGMSLLASFLLVPLTIGYISPDLYGVWMTLSSIMTWLVFLDIGFTQGMKNKVTEAIALNQWDRAKSLVSTTYFMMILIFVPLCLFLELIIPLVDWTKLLNVNVAYQLEIIKTVQILVVFFCMNMILNVLDSIVAAFQQVALSNSFSAFGQILALGAIYFCIHFVKPSLDVLVFAISAMPVLITLVASFILYGKSYKEVSPSWQSVDFKKIPELFSLGYKFFVINIQVVVLYQSTNFLIANLSSPLQVTSYNIAYKYLNLAMMVCTIIFAPLWPAYTDAYTRKDFEWMRRIRQKMFSVYGVMVFACITMILLSPWFYNLWVGDKTHIPLLMTCLVGLYVMAYSWMNLNGTLVVGMGTIKVETIIVCIGMIVHIPLSLFLGKFYSAYGVLISMILINLFYGLIFHIQVSKILKGKASGIWLE</sequence>
<evidence type="ECO:0000313" key="8">
    <source>
        <dbReference type="Proteomes" id="UP000274578"/>
    </source>
</evidence>
<evidence type="ECO:0000256" key="2">
    <source>
        <dbReference type="ARBA" id="ARBA00022475"/>
    </source>
</evidence>
<feature type="transmembrane region" description="Helical" evidence="6">
    <location>
        <begin position="55"/>
        <end position="74"/>
    </location>
</feature>
<feature type="transmembrane region" description="Helical" evidence="6">
    <location>
        <begin position="243"/>
        <end position="263"/>
    </location>
</feature>
<protein>
    <submittedName>
        <fullName evidence="7">Polysaccharide biosynthesis protein</fullName>
    </submittedName>
</protein>
<accession>A0A3S4VA85</accession>
<feature type="transmembrane region" description="Helical" evidence="6">
    <location>
        <begin position="358"/>
        <end position="377"/>
    </location>
</feature>
<dbReference type="PANTHER" id="PTHR30250">
    <property type="entry name" value="PST FAMILY PREDICTED COLANIC ACID TRANSPORTER"/>
    <property type="match status" value="1"/>
</dbReference>
<evidence type="ECO:0000256" key="4">
    <source>
        <dbReference type="ARBA" id="ARBA00022989"/>
    </source>
</evidence>
<feature type="transmembrane region" description="Helical" evidence="6">
    <location>
        <begin position="175"/>
        <end position="194"/>
    </location>
</feature>
<feature type="transmembrane region" description="Helical" evidence="6">
    <location>
        <begin position="143"/>
        <end position="163"/>
    </location>
</feature>
<keyword evidence="3 6" id="KW-0812">Transmembrane</keyword>
<reference evidence="7 8" key="1">
    <citation type="submission" date="2018-12" db="EMBL/GenBank/DDBJ databases">
        <authorList>
            <consortium name="Pathogen Informatics"/>
        </authorList>
    </citation>
    <scope>NUCLEOTIDE SEQUENCE [LARGE SCALE GENOMIC DNA]</scope>
    <source>
        <strain evidence="7 8">NCTC13071</strain>
    </source>
</reference>
<feature type="transmembrane region" description="Helical" evidence="6">
    <location>
        <begin position="325"/>
        <end position="346"/>
    </location>
</feature>
<gene>
    <name evidence="7" type="ORF">NCTC13071_01735</name>
</gene>
<dbReference type="AlphaFoldDB" id="A0A3S4VA85"/>
<organism evidence="7 8">
    <name type="scientific">Segatella oris</name>
    <dbReference type="NCBI Taxonomy" id="28135"/>
    <lineage>
        <taxon>Bacteria</taxon>
        <taxon>Pseudomonadati</taxon>
        <taxon>Bacteroidota</taxon>
        <taxon>Bacteroidia</taxon>
        <taxon>Bacteroidales</taxon>
        <taxon>Prevotellaceae</taxon>
        <taxon>Segatella</taxon>
    </lineage>
</organism>